<protein>
    <submittedName>
        <fullName evidence="2">Uncharacterized protein</fullName>
    </submittedName>
</protein>
<keyword evidence="1" id="KW-0472">Membrane</keyword>
<sequence length="44" mass="4771">YTWAWLSAIVLFLIGAGVVLITRSPMEERARATAPARLAAEKAV</sequence>
<keyword evidence="1" id="KW-1133">Transmembrane helix</keyword>
<evidence type="ECO:0000313" key="3">
    <source>
        <dbReference type="Proteomes" id="UP000769766"/>
    </source>
</evidence>
<proteinExistence type="predicted"/>
<dbReference type="AlphaFoldDB" id="A0A932CN99"/>
<evidence type="ECO:0000313" key="2">
    <source>
        <dbReference type="EMBL" id="MBI2876242.1"/>
    </source>
</evidence>
<dbReference type="Proteomes" id="UP000769766">
    <property type="component" value="Unassembled WGS sequence"/>
</dbReference>
<gene>
    <name evidence="2" type="ORF">HYY20_05110</name>
</gene>
<accession>A0A932CN99</accession>
<dbReference type="EMBL" id="JACPRF010000158">
    <property type="protein sequence ID" value="MBI2876242.1"/>
    <property type="molecule type" value="Genomic_DNA"/>
</dbReference>
<feature type="transmembrane region" description="Helical" evidence="1">
    <location>
        <begin position="6"/>
        <end position="22"/>
    </location>
</feature>
<keyword evidence="1" id="KW-0812">Transmembrane</keyword>
<name>A0A932CN99_UNCTE</name>
<feature type="non-terminal residue" evidence="2">
    <location>
        <position position="1"/>
    </location>
</feature>
<organism evidence="2 3">
    <name type="scientific">Tectimicrobiota bacterium</name>
    <dbReference type="NCBI Taxonomy" id="2528274"/>
    <lineage>
        <taxon>Bacteria</taxon>
        <taxon>Pseudomonadati</taxon>
        <taxon>Nitrospinota/Tectimicrobiota group</taxon>
        <taxon>Candidatus Tectimicrobiota</taxon>
    </lineage>
</organism>
<reference evidence="2" key="1">
    <citation type="submission" date="2020-07" db="EMBL/GenBank/DDBJ databases">
        <title>Huge and variable diversity of episymbiotic CPR bacteria and DPANN archaea in groundwater ecosystems.</title>
        <authorList>
            <person name="He C.Y."/>
            <person name="Keren R."/>
            <person name="Whittaker M."/>
            <person name="Farag I.F."/>
            <person name="Doudna J."/>
            <person name="Cate J.H.D."/>
            <person name="Banfield J.F."/>
        </authorList>
    </citation>
    <scope>NUCLEOTIDE SEQUENCE</scope>
    <source>
        <strain evidence="2">NC_groundwater_672_Ag_B-0.1um_62_36</strain>
    </source>
</reference>
<comment type="caution">
    <text evidence="2">The sequence shown here is derived from an EMBL/GenBank/DDBJ whole genome shotgun (WGS) entry which is preliminary data.</text>
</comment>
<evidence type="ECO:0000256" key="1">
    <source>
        <dbReference type="SAM" id="Phobius"/>
    </source>
</evidence>